<evidence type="ECO:0000256" key="1">
    <source>
        <dbReference type="SAM" id="Phobius"/>
    </source>
</evidence>
<dbReference type="Gene3D" id="3.30.2090.10">
    <property type="entry name" value="Multidrug efflux transporter AcrB TolC docking domain, DN and DC subdomains"/>
    <property type="match status" value="1"/>
</dbReference>
<feature type="transmembrane region" description="Helical" evidence="1">
    <location>
        <begin position="9"/>
        <end position="28"/>
    </location>
</feature>
<reference evidence="2" key="1">
    <citation type="journal article" date="2014" name="Front. Microbiol.">
        <title>High frequency of phylogenetically diverse reductive dehalogenase-homologous genes in deep subseafloor sedimentary metagenomes.</title>
        <authorList>
            <person name="Kawai M."/>
            <person name="Futagami T."/>
            <person name="Toyoda A."/>
            <person name="Takaki Y."/>
            <person name="Nishi S."/>
            <person name="Hori S."/>
            <person name="Arai W."/>
            <person name="Tsubouchi T."/>
            <person name="Morono Y."/>
            <person name="Uchiyama I."/>
            <person name="Ito T."/>
            <person name="Fujiyama A."/>
            <person name="Inagaki F."/>
            <person name="Takami H."/>
        </authorList>
    </citation>
    <scope>NUCLEOTIDE SEQUENCE</scope>
    <source>
        <strain evidence="2">Expedition CK06-06</strain>
    </source>
</reference>
<proteinExistence type="predicted"/>
<evidence type="ECO:0000313" key="2">
    <source>
        <dbReference type="EMBL" id="GAF81248.1"/>
    </source>
</evidence>
<dbReference type="PANTHER" id="PTHR32063:SF19">
    <property type="entry name" value="CATION EFFLUX SYSTEM PROTEIN CUSA"/>
    <property type="match status" value="1"/>
</dbReference>
<dbReference type="PANTHER" id="PTHR32063">
    <property type="match status" value="1"/>
</dbReference>
<dbReference type="InterPro" id="IPR027463">
    <property type="entry name" value="AcrB_DN_DC_subdom"/>
</dbReference>
<dbReference type="GO" id="GO:0005886">
    <property type="term" value="C:plasma membrane"/>
    <property type="evidence" value="ECO:0007669"/>
    <property type="project" value="TreeGrafter"/>
</dbReference>
<dbReference type="Pfam" id="PF00873">
    <property type="entry name" value="ACR_tran"/>
    <property type="match status" value="2"/>
</dbReference>
<organism evidence="2">
    <name type="scientific">marine sediment metagenome</name>
    <dbReference type="NCBI Taxonomy" id="412755"/>
    <lineage>
        <taxon>unclassified sequences</taxon>
        <taxon>metagenomes</taxon>
        <taxon>ecological metagenomes</taxon>
    </lineage>
</organism>
<feature type="non-terminal residue" evidence="2">
    <location>
        <position position="425"/>
    </location>
</feature>
<dbReference type="GO" id="GO:0042910">
    <property type="term" value="F:xenobiotic transmembrane transporter activity"/>
    <property type="evidence" value="ECO:0007669"/>
    <property type="project" value="TreeGrafter"/>
</dbReference>
<protein>
    <submittedName>
        <fullName evidence="2">Uncharacterized protein</fullName>
    </submittedName>
</protein>
<dbReference type="AlphaFoldDB" id="X0SJI0"/>
<dbReference type="EMBL" id="BARS01005957">
    <property type="protein sequence ID" value="GAF81248.1"/>
    <property type="molecule type" value="Genomic_DNA"/>
</dbReference>
<comment type="caution">
    <text evidence="2">The sequence shown here is derived from an EMBL/GenBank/DDBJ whole genome shotgun (WGS) entry which is preliminary data.</text>
</comment>
<keyword evidence="1" id="KW-1133">Transmembrane helix</keyword>
<dbReference type="SUPFAM" id="SSF82714">
    <property type="entry name" value="Multidrug efflux transporter AcrB TolC docking domain, DN and DC subdomains"/>
    <property type="match status" value="1"/>
</dbReference>
<gene>
    <name evidence="2" type="ORF">S01H1_11678</name>
</gene>
<keyword evidence="1" id="KW-0812">Transmembrane</keyword>
<name>X0SJI0_9ZZZZ</name>
<feature type="transmembrane region" description="Helical" evidence="1">
    <location>
        <begin position="406"/>
        <end position="423"/>
    </location>
</feature>
<accession>X0SJI0</accession>
<dbReference type="SUPFAM" id="SSF82693">
    <property type="entry name" value="Multidrug efflux transporter AcrB pore domain, PN1, PN2, PC1 and PC2 subdomains"/>
    <property type="match status" value="2"/>
</dbReference>
<dbReference type="Gene3D" id="3.30.70.1430">
    <property type="entry name" value="Multidrug efflux transporter AcrB pore domain"/>
    <property type="match status" value="1"/>
</dbReference>
<keyword evidence="1" id="KW-0472">Membrane</keyword>
<sequence>MIDRLIRTFLNAPVLAILLCAVLAGWGWHSFKQNPKDAIPDIADNQAIVFTEWMGRSPKDVDEQVTYPLTVALQGVPGVKEIRATSGFGWSIVYVVFHDHIGFYWARSRVLERLNVAQGDLPEGVTPRLGPDATALGQVFWYTVENGWHSPRRPGLRFKEDGVLTDSSRRALPQDDPVLTATLAMAEHYTCPLTGVNLIFGKVPLDELRSIQDFDIKLALESVEGVSEVASVGGYVRQYQIDVNPEALRAFNVPLGALVSALKASNVDVGAKVIEQGGMEVLVRGVGFLGGGDRGTGTRARREQATITDIENVVVKATDGTPIYIRQLAHVTTGPDFRRGALDKMGAEAVGGSVVMRFGENPLTVIERVKDKIAKIEAGLPPGVRINAFYDRGTLIRETMTTLGTALWQELLITVIAVVLFLLHF</sequence>
<dbReference type="InterPro" id="IPR001036">
    <property type="entry name" value="Acrflvin-R"/>
</dbReference>